<dbReference type="PANTHER" id="PTHR21666:SF270">
    <property type="entry name" value="MUREIN HYDROLASE ACTIVATOR ENVC"/>
    <property type="match status" value="1"/>
</dbReference>
<evidence type="ECO:0000313" key="2">
    <source>
        <dbReference type="EMBL" id="AWX43383.1"/>
    </source>
</evidence>
<dbReference type="InterPro" id="IPR011055">
    <property type="entry name" value="Dup_hybrid_motif"/>
</dbReference>
<dbReference type="PANTHER" id="PTHR21666">
    <property type="entry name" value="PEPTIDASE-RELATED"/>
    <property type="match status" value="1"/>
</dbReference>
<dbReference type="Pfam" id="PF01551">
    <property type="entry name" value="Peptidase_M23"/>
    <property type="match status" value="1"/>
</dbReference>
<dbReference type="EMBL" id="CP030104">
    <property type="protein sequence ID" value="AWX43383.1"/>
    <property type="molecule type" value="Genomic_DNA"/>
</dbReference>
<dbReference type="GO" id="GO:0004222">
    <property type="term" value="F:metalloendopeptidase activity"/>
    <property type="evidence" value="ECO:0007669"/>
    <property type="project" value="TreeGrafter"/>
</dbReference>
<evidence type="ECO:0000259" key="1">
    <source>
        <dbReference type="Pfam" id="PF01551"/>
    </source>
</evidence>
<sequence length="229" mass="25797">MDLKTVLNNYSEGATQILDTEIQLSEYCPIDLSSSNKKLEEFDITSPIECQKYIDNVLKRNSATVAYGGYLENRSLYSKSERFSNTGQRNIHLGMDFWCSADTEVVVPVDGIVHSFKNNYDLGNYGPTIILQHEIGDTMFYTLYGHLSLRSIKELKTGIGLRRGETLGTLGTTDINVNYAPHLHFQIISDIDGYEGDYPGVCSKKDLPFYEKNCPDPNILLKIDTKSID</sequence>
<organism evidence="2 3">
    <name type="scientific">Flagellimonas maritima</name>
    <dbReference type="NCBI Taxonomy" id="1383885"/>
    <lineage>
        <taxon>Bacteria</taxon>
        <taxon>Pseudomonadati</taxon>
        <taxon>Bacteroidota</taxon>
        <taxon>Flavobacteriia</taxon>
        <taxon>Flavobacteriales</taxon>
        <taxon>Flavobacteriaceae</taxon>
        <taxon>Flagellimonas</taxon>
    </lineage>
</organism>
<dbReference type="CDD" id="cd12797">
    <property type="entry name" value="M23_peptidase"/>
    <property type="match status" value="1"/>
</dbReference>
<keyword evidence="3" id="KW-1185">Reference proteome</keyword>
<dbReference type="OrthoDB" id="9801052at2"/>
<feature type="domain" description="M23ase beta-sheet core" evidence="1">
    <location>
        <begin position="91"/>
        <end position="188"/>
    </location>
</feature>
<dbReference type="InterPro" id="IPR016047">
    <property type="entry name" value="M23ase_b-sheet_dom"/>
</dbReference>
<dbReference type="Proteomes" id="UP000248536">
    <property type="component" value="Chromosome"/>
</dbReference>
<reference evidence="2 3" key="1">
    <citation type="submission" date="2018-06" db="EMBL/GenBank/DDBJ databases">
        <title>Spongiibacterium sp. HME9304 Genome sequencing and assembly.</title>
        <authorList>
            <person name="Kang H."/>
            <person name="Kim H."/>
            <person name="Joh K."/>
        </authorList>
    </citation>
    <scope>NUCLEOTIDE SEQUENCE [LARGE SCALE GENOMIC DNA]</scope>
    <source>
        <strain evidence="2 3">HME9304</strain>
    </source>
</reference>
<dbReference type="KEGG" id="spon:HME9304_00371"/>
<dbReference type="AlphaFoldDB" id="A0A2Z4LNQ7"/>
<proteinExistence type="predicted"/>
<dbReference type="RefSeq" id="WP_112376966.1">
    <property type="nucleotide sequence ID" value="NZ_CP030104.1"/>
</dbReference>
<protein>
    <recommendedName>
        <fullName evidence="1">M23ase beta-sheet core domain-containing protein</fullName>
    </recommendedName>
</protein>
<dbReference type="Gene3D" id="2.70.70.10">
    <property type="entry name" value="Glucose Permease (Domain IIA)"/>
    <property type="match status" value="1"/>
</dbReference>
<dbReference type="InterPro" id="IPR050570">
    <property type="entry name" value="Cell_wall_metabolism_enzyme"/>
</dbReference>
<dbReference type="SUPFAM" id="SSF51261">
    <property type="entry name" value="Duplicated hybrid motif"/>
    <property type="match status" value="1"/>
</dbReference>
<name>A0A2Z4LNQ7_9FLAO</name>
<accession>A0A2Z4LNQ7</accession>
<evidence type="ECO:0000313" key="3">
    <source>
        <dbReference type="Proteomes" id="UP000248536"/>
    </source>
</evidence>
<gene>
    <name evidence="2" type="ORF">HME9304_00371</name>
</gene>